<reference evidence="2" key="1">
    <citation type="submission" date="2017-09" db="EMBL/GenBank/DDBJ databases">
        <title>Polyketide synthases of a Diaporthe helianthi virulent isolate.</title>
        <authorList>
            <person name="Baroncelli R."/>
        </authorList>
    </citation>
    <scope>NUCLEOTIDE SEQUENCE [LARGE SCALE GENOMIC DNA]</scope>
    <source>
        <strain evidence="2">7/96</strain>
    </source>
</reference>
<sequence>MRLRQEPSTRQNQVPLQFSTGPALFPTDLSEVSAEDRYNSHETVVYFGKEAAMAQVHLSVNGHHRSPGQPVAHLVTTKAPKLLHLRKARSQIGPKKDRANFKRQTLHVFQGYDDETVSQFTRHTMIRTW</sequence>
<proteinExistence type="predicted"/>
<protein>
    <submittedName>
        <fullName evidence="2">Uncharacterized protein</fullName>
    </submittedName>
</protein>
<dbReference type="AlphaFoldDB" id="A0A2P5IBQ2"/>
<dbReference type="EMBL" id="MAVT02000080">
    <property type="protein sequence ID" value="POS79924.1"/>
    <property type="molecule type" value="Genomic_DNA"/>
</dbReference>
<organism evidence="2 3">
    <name type="scientific">Diaporthe helianthi</name>
    <dbReference type="NCBI Taxonomy" id="158607"/>
    <lineage>
        <taxon>Eukaryota</taxon>
        <taxon>Fungi</taxon>
        <taxon>Dikarya</taxon>
        <taxon>Ascomycota</taxon>
        <taxon>Pezizomycotina</taxon>
        <taxon>Sordariomycetes</taxon>
        <taxon>Sordariomycetidae</taxon>
        <taxon>Diaporthales</taxon>
        <taxon>Diaporthaceae</taxon>
        <taxon>Diaporthe</taxon>
    </lineage>
</organism>
<dbReference type="Proteomes" id="UP000094444">
    <property type="component" value="Unassembled WGS sequence"/>
</dbReference>
<evidence type="ECO:0000313" key="3">
    <source>
        <dbReference type="Proteomes" id="UP000094444"/>
    </source>
</evidence>
<name>A0A2P5IBQ2_DIAHE</name>
<gene>
    <name evidence="2" type="ORF">DHEL01_v201667</name>
</gene>
<feature type="region of interest" description="Disordered" evidence="1">
    <location>
        <begin position="1"/>
        <end position="22"/>
    </location>
</feature>
<comment type="caution">
    <text evidence="2">The sequence shown here is derived from an EMBL/GenBank/DDBJ whole genome shotgun (WGS) entry which is preliminary data.</text>
</comment>
<keyword evidence="3" id="KW-1185">Reference proteome</keyword>
<accession>A0A2P5IBQ2</accession>
<feature type="compositionally biased region" description="Polar residues" evidence="1">
    <location>
        <begin position="8"/>
        <end position="20"/>
    </location>
</feature>
<dbReference type="InParanoid" id="A0A2P5IBQ2"/>
<evidence type="ECO:0000313" key="2">
    <source>
        <dbReference type="EMBL" id="POS79924.1"/>
    </source>
</evidence>
<evidence type="ECO:0000256" key="1">
    <source>
        <dbReference type="SAM" id="MobiDB-lite"/>
    </source>
</evidence>